<evidence type="ECO:0000313" key="2">
    <source>
        <dbReference type="Proteomes" id="UP000638462"/>
    </source>
</evidence>
<dbReference type="RefSeq" id="WP_188729653.1">
    <property type="nucleotide sequence ID" value="NZ_BMIT01000010.1"/>
</dbReference>
<accession>A0ABQ1TSR9</accession>
<proteinExistence type="predicted"/>
<protein>
    <submittedName>
        <fullName evidence="1">Uncharacterized protein</fullName>
    </submittedName>
</protein>
<reference evidence="2" key="1">
    <citation type="journal article" date="2019" name="Int. J. Syst. Evol. Microbiol.">
        <title>The Global Catalogue of Microorganisms (GCM) 10K type strain sequencing project: providing services to taxonomists for standard genome sequencing and annotation.</title>
        <authorList>
            <consortium name="The Broad Institute Genomics Platform"/>
            <consortium name="The Broad Institute Genome Sequencing Center for Infectious Disease"/>
            <person name="Wu L."/>
            <person name="Ma J."/>
        </authorList>
    </citation>
    <scope>NUCLEOTIDE SEQUENCE [LARGE SCALE GENOMIC DNA]</scope>
    <source>
        <strain evidence="2">CGMCC 1.15394</strain>
    </source>
</reference>
<name>A0ABQ1TSR9_9GAMM</name>
<dbReference type="EMBL" id="BMIT01000010">
    <property type="protein sequence ID" value="GGF00946.1"/>
    <property type="molecule type" value="Genomic_DNA"/>
</dbReference>
<comment type="caution">
    <text evidence="1">The sequence shown here is derived from an EMBL/GenBank/DDBJ whole genome shotgun (WGS) entry which is preliminary data.</text>
</comment>
<sequence length="91" mass="9793">MAVNSNCFRYIDIKPQSSTVNSVGDSLPVITGIEYIEAQCLKCSESFSVNSSESAYLHNGAGGTSLHCKNNICNNSELLSVQNIGEILLHI</sequence>
<gene>
    <name evidence="1" type="ORF">GCM10008027_27280</name>
</gene>
<organism evidence="1 2">
    <name type="scientific">Pseudoalteromonas gelatinilytica</name>
    <dbReference type="NCBI Taxonomy" id="1703256"/>
    <lineage>
        <taxon>Bacteria</taxon>
        <taxon>Pseudomonadati</taxon>
        <taxon>Pseudomonadota</taxon>
        <taxon>Gammaproteobacteria</taxon>
        <taxon>Alteromonadales</taxon>
        <taxon>Pseudoalteromonadaceae</taxon>
        <taxon>Pseudoalteromonas</taxon>
    </lineage>
</organism>
<keyword evidence="2" id="KW-1185">Reference proteome</keyword>
<evidence type="ECO:0000313" key="1">
    <source>
        <dbReference type="EMBL" id="GGF00946.1"/>
    </source>
</evidence>
<dbReference type="Proteomes" id="UP000638462">
    <property type="component" value="Unassembled WGS sequence"/>
</dbReference>